<feature type="region of interest" description="Disordered" evidence="1">
    <location>
        <begin position="57"/>
        <end position="76"/>
    </location>
</feature>
<evidence type="ECO:0000313" key="2">
    <source>
        <dbReference type="EMBL" id="CAE8700537.1"/>
    </source>
</evidence>
<organism evidence="2 3">
    <name type="scientific">Polarella glacialis</name>
    <name type="common">Dinoflagellate</name>
    <dbReference type="NCBI Taxonomy" id="89957"/>
    <lineage>
        <taxon>Eukaryota</taxon>
        <taxon>Sar</taxon>
        <taxon>Alveolata</taxon>
        <taxon>Dinophyceae</taxon>
        <taxon>Suessiales</taxon>
        <taxon>Suessiaceae</taxon>
        <taxon>Polarella</taxon>
    </lineage>
</organism>
<proteinExistence type="predicted"/>
<comment type="caution">
    <text evidence="2">The sequence shown here is derived from an EMBL/GenBank/DDBJ whole genome shotgun (WGS) entry which is preliminary data.</text>
</comment>
<dbReference type="Proteomes" id="UP000626109">
    <property type="component" value="Unassembled WGS sequence"/>
</dbReference>
<name>A0A813KDD2_POLGL</name>
<accession>A0A813KDD2</accession>
<feature type="non-terminal residue" evidence="2">
    <location>
        <position position="1"/>
    </location>
</feature>
<dbReference type="AlphaFoldDB" id="A0A813KDD2"/>
<reference evidence="2" key="1">
    <citation type="submission" date="2021-02" db="EMBL/GenBank/DDBJ databases">
        <authorList>
            <person name="Dougan E. K."/>
            <person name="Rhodes N."/>
            <person name="Thang M."/>
            <person name="Chan C."/>
        </authorList>
    </citation>
    <scope>NUCLEOTIDE SEQUENCE</scope>
</reference>
<evidence type="ECO:0000313" key="3">
    <source>
        <dbReference type="Proteomes" id="UP000626109"/>
    </source>
</evidence>
<protein>
    <submittedName>
        <fullName evidence="2">Uncharacterized protein</fullName>
    </submittedName>
</protein>
<sequence length="215" mass="22163">VPPPFPSAPAQRSGSACSSVSSARKIASASGLHLAPVALTMLPVEFTAARAVAASPAASSRSALQGRGEGTSDASLGTWQLQRTGAPRHAVDVRPARFAAGGLLAPPPGVNSAASFHEAHYTAAVSRLRNQGTGAHRLAPYATDGGPEALPQMVSAPHPEDRLAFASQIPLPPMGRPGHQPFPTQALDAQDSYFFARAVEGHSRHRNAGIPNPII</sequence>
<evidence type="ECO:0000256" key="1">
    <source>
        <dbReference type="SAM" id="MobiDB-lite"/>
    </source>
</evidence>
<gene>
    <name evidence="2" type="ORF">PGLA2088_LOCUS31663</name>
</gene>
<dbReference type="EMBL" id="CAJNNW010029515">
    <property type="protein sequence ID" value="CAE8700537.1"/>
    <property type="molecule type" value="Genomic_DNA"/>
</dbReference>